<comment type="caution">
    <text evidence="12">The sequence shown here is derived from an EMBL/GenBank/DDBJ whole genome shotgun (WGS) entry which is preliminary data.</text>
</comment>
<dbReference type="Gene3D" id="3.10.390.10">
    <property type="entry name" value="SAND domain-like"/>
    <property type="match status" value="1"/>
</dbReference>
<dbReference type="FunFam" id="3.10.390.10:FF:000003">
    <property type="entry name" value="glucocorticoid modulatory element-binding protein 1 isoform X2"/>
    <property type="match status" value="1"/>
</dbReference>
<dbReference type="InterPro" id="IPR059099">
    <property type="entry name" value="GMEB1/2/Spe-44_dom"/>
</dbReference>
<keyword evidence="6" id="KW-0175">Coiled coil</keyword>
<dbReference type="AlphaFoldDB" id="A0A315WC17"/>
<name>A0A315WC17_GAMAF</name>
<reference evidence="12 13" key="1">
    <citation type="journal article" date="2018" name="G3 (Bethesda)">
        <title>A High-Quality Reference Genome for the Invasive Mosquitofish Gambusia affinis Using a Chicago Library.</title>
        <authorList>
            <person name="Hoffberg S.L."/>
            <person name="Troendle N.J."/>
            <person name="Glenn T.C."/>
            <person name="Mahmud O."/>
            <person name="Louha S."/>
            <person name="Chalopin D."/>
            <person name="Bennetzen J.L."/>
            <person name="Mauricio R."/>
        </authorList>
    </citation>
    <scope>NUCLEOTIDE SEQUENCE [LARGE SCALE GENOMIC DNA]</scope>
    <source>
        <strain evidence="12">NE01/NJP1002.9</strain>
        <tissue evidence="12">Muscle</tissue>
    </source>
</reference>
<evidence type="ECO:0000256" key="7">
    <source>
        <dbReference type="ARBA" id="ARBA00023125"/>
    </source>
</evidence>
<protein>
    <recommendedName>
        <fullName evidence="11">SAND domain-containing protein</fullName>
    </recommendedName>
</protein>
<dbReference type="GO" id="GO:0005634">
    <property type="term" value="C:nucleus"/>
    <property type="evidence" value="ECO:0007669"/>
    <property type="project" value="TreeGrafter"/>
</dbReference>
<evidence type="ECO:0000256" key="6">
    <source>
        <dbReference type="ARBA" id="ARBA00023054"/>
    </source>
</evidence>
<evidence type="ECO:0000256" key="2">
    <source>
        <dbReference type="ARBA" id="ARBA00022490"/>
    </source>
</evidence>
<dbReference type="PANTHER" id="PTHR10417">
    <property type="entry name" value="GLUCOCORTICOID MODULATORY ELEMENT-BINDING PROTEIN"/>
    <property type="match status" value="1"/>
</dbReference>
<evidence type="ECO:0000256" key="3">
    <source>
        <dbReference type="ARBA" id="ARBA00022723"/>
    </source>
</evidence>
<dbReference type="STRING" id="33528.ENSGAFP00000004822"/>
<keyword evidence="5" id="KW-0805">Transcription regulation</keyword>
<dbReference type="SMART" id="SM00258">
    <property type="entry name" value="SAND"/>
    <property type="match status" value="1"/>
</dbReference>
<proteinExistence type="predicted"/>
<feature type="non-terminal residue" evidence="12">
    <location>
        <position position="511"/>
    </location>
</feature>
<sequence>MPRSHETKMKPSGQQTRHQCEECKWTPLPPLCILCGTGTRDRTLLGGVMAAAEWVSEPSGKVMVVKTEKQDCRDNNHQRQIILQLNGLNSDSAGSATTVLAIETHQRDCKADETEIEYGYPITCGDSTAVLLFKKFVCPGINVQCVKFNDQLISPKQFVHLAGKATLKDWKRAIRVGGVMLRKMMDSGQIDFYQHESVCSNTCRSTKLDVLMNSTRPPPGALVQPCLSCLALEPVGGQLPAVTGEAGVAVELEESLEEMIGPASEQSNDSTPLGNSTINGHPANIKRDDSLGAVMRLWRGVAESGLMVDVLSGLHDKLVNTLKGVELRSENGSLQETDAHILNSLCEMFGLLDSVKQALDFRCTQNQESKVHQVLDEISEEHRKQSCNQRKSYKTSTLKHLRPHRQSQQKRSVHNLLLNERTNTVIRPLSFTGLSAASHAQVFSHFSAPAGWSHLVGAGRSDGGGQGGNEKKDTSGKNKEMKQKMVLLPGDGPIRCDEARKTKSSHGTQNV</sequence>
<dbReference type="PANTHER" id="PTHR10417:SF3">
    <property type="entry name" value="GLUCOCORTICOID MODULATORY ELEMENT-BINDING PROTEIN 1"/>
    <property type="match status" value="1"/>
</dbReference>
<evidence type="ECO:0000256" key="5">
    <source>
        <dbReference type="ARBA" id="ARBA00023015"/>
    </source>
</evidence>
<organism evidence="12 13">
    <name type="scientific">Gambusia affinis</name>
    <name type="common">Western mosquitofish</name>
    <name type="synonym">Heterandria affinis</name>
    <dbReference type="NCBI Taxonomy" id="33528"/>
    <lineage>
        <taxon>Eukaryota</taxon>
        <taxon>Metazoa</taxon>
        <taxon>Chordata</taxon>
        <taxon>Craniata</taxon>
        <taxon>Vertebrata</taxon>
        <taxon>Euteleostomi</taxon>
        <taxon>Actinopterygii</taxon>
        <taxon>Neopterygii</taxon>
        <taxon>Teleostei</taxon>
        <taxon>Neoteleostei</taxon>
        <taxon>Acanthomorphata</taxon>
        <taxon>Ovalentaria</taxon>
        <taxon>Atherinomorphae</taxon>
        <taxon>Cyprinodontiformes</taxon>
        <taxon>Poeciliidae</taxon>
        <taxon>Poeciliinae</taxon>
        <taxon>Gambusia</taxon>
    </lineage>
</organism>
<evidence type="ECO:0000256" key="8">
    <source>
        <dbReference type="ARBA" id="ARBA00023163"/>
    </source>
</evidence>
<dbReference type="InterPro" id="IPR010919">
    <property type="entry name" value="SAND-like_dom_sf"/>
</dbReference>
<feature type="domain" description="SAND" evidence="11">
    <location>
        <begin position="120"/>
        <end position="191"/>
    </location>
</feature>
<feature type="compositionally biased region" description="Basic and acidic residues" evidence="10">
    <location>
        <begin position="469"/>
        <end position="483"/>
    </location>
</feature>
<keyword evidence="13" id="KW-1185">Reference proteome</keyword>
<dbReference type="SUPFAM" id="SSF63763">
    <property type="entry name" value="SAND domain-like"/>
    <property type="match status" value="1"/>
</dbReference>
<evidence type="ECO:0000256" key="9">
    <source>
        <dbReference type="ARBA" id="ARBA00023242"/>
    </source>
</evidence>
<feature type="region of interest" description="Disordered" evidence="10">
    <location>
        <begin position="457"/>
        <end position="511"/>
    </location>
</feature>
<dbReference type="EMBL" id="NHOQ01000034">
    <property type="protein sequence ID" value="PWA33722.1"/>
    <property type="molecule type" value="Genomic_DNA"/>
</dbReference>
<evidence type="ECO:0000259" key="11">
    <source>
        <dbReference type="PROSITE" id="PS50864"/>
    </source>
</evidence>
<dbReference type="GO" id="GO:0046872">
    <property type="term" value="F:metal ion binding"/>
    <property type="evidence" value="ECO:0007669"/>
    <property type="project" value="UniProtKB-KW"/>
</dbReference>
<evidence type="ECO:0000313" key="12">
    <source>
        <dbReference type="EMBL" id="PWA33722.1"/>
    </source>
</evidence>
<keyword evidence="3" id="KW-0479">Metal-binding</keyword>
<keyword evidence="2" id="KW-0963">Cytoplasm</keyword>
<dbReference type="Pfam" id="PF01342">
    <property type="entry name" value="SAND"/>
    <property type="match status" value="1"/>
</dbReference>
<keyword evidence="8" id="KW-0804">Transcription</keyword>
<dbReference type="GO" id="GO:0006357">
    <property type="term" value="P:regulation of transcription by RNA polymerase II"/>
    <property type="evidence" value="ECO:0007669"/>
    <property type="project" value="TreeGrafter"/>
</dbReference>
<dbReference type="GO" id="GO:0000978">
    <property type="term" value="F:RNA polymerase II cis-regulatory region sequence-specific DNA binding"/>
    <property type="evidence" value="ECO:0007669"/>
    <property type="project" value="TreeGrafter"/>
</dbReference>
<feature type="compositionally biased region" description="Polar residues" evidence="10">
    <location>
        <begin position="264"/>
        <end position="279"/>
    </location>
</feature>
<keyword evidence="4" id="KW-0862">Zinc</keyword>
<keyword evidence="7" id="KW-0238">DNA-binding</keyword>
<dbReference type="InterPro" id="IPR000770">
    <property type="entry name" value="SAND_dom"/>
</dbReference>
<dbReference type="Proteomes" id="UP000250572">
    <property type="component" value="Unassembled WGS sequence"/>
</dbReference>
<gene>
    <name evidence="12" type="ORF">CCH79_00007548</name>
</gene>
<dbReference type="GO" id="GO:0005737">
    <property type="term" value="C:cytoplasm"/>
    <property type="evidence" value="ECO:0007669"/>
    <property type="project" value="UniProtKB-SubCell"/>
</dbReference>
<accession>A0A315WC17</accession>
<comment type="subcellular location">
    <subcellularLocation>
        <location evidence="1">Cytoplasm</location>
    </subcellularLocation>
</comment>
<evidence type="ECO:0000256" key="4">
    <source>
        <dbReference type="ARBA" id="ARBA00022833"/>
    </source>
</evidence>
<evidence type="ECO:0000256" key="1">
    <source>
        <dbReference type="ARBA" id="ARBA00004496"/>
    </source>
</evidence>
<feature type="region of interest" description="Disordered" evidence="10">
    <location>
        <begin position="262"/>
        <end position="284"/>
    </location>
</feature>
<evidence type="ECO:0000313" key="13">
    <source>
        <dbReference type="Proteomes" id="UP000250572"/>
    </source>
</evidence>
<dbReference type="PROSITE" id="PS50864">
    <property type="entry name" value="SAND"/>
    <property type="match status" value="1"/>
</dbReference>
<keyword evidence="9" id="KW-0539">Nucleus</keyword>
<evidence type="ECO:0000256" key="10">
    <source>
        <dbReference type="SAM" id="MobiDB-lite"/>
    </source>
</evidence>
<dbReference type="Pfam" id="PF25892">
    <property type="entry name" value="Spe-44"/>
    <property type="match status" value="1"/>
</dbReference>